<sequence length="345" mass="36941">MPSTASTHHPHGTNSWTSNSQSSTLSNSLNDPFLQSRSGYQSGYLMVQCLSSSSTSQNNISPPTHQRFDDMPLVPTKAKLNSTLSRAPTSEFGKDPMFESSRQRQTSDEDAPPTASVNDILNVTYTGNPSYLQRSASNFNASISQAPQVAPHQAPEHLYVIIFGYPPDKYSVAVEYFKQLGETTDPDPNTEISNCFRLGFKNPVEAMWAVRKNGEIVGGSWMVGVRWADASQAERVLGQGVTRSAYSLVPDVSSSSDTPLPNSTGASRLSPQLALSGPRLTQSNTPTVGTPIRLAPSTSAFRKPGQAPKATTNTPGSQPAAPVVGTPGTPSKSMLGQFSDLVFGW</sequence>
<keyword evidence="2" id="KW-1185">Reference proteome</keyword>
<accession>A0ACC0UA10</accession>
<gene>
    <name evidence="1" type="ORF">F5148DRAFT_1357234</name>
</gene>
<organism evidence="1 2">
    <name type="scientific">Russula earlei</name>
    <dbReference type="NCBI Taxonomy" id="71964"/>
    <lineage>
        <taxon>Eukaryota</taxon>
        <taxon>Fungi</taxon>
        <taxon>Dikarya</taxon>
        <taxon>Basidiomycota</taxon>
        <taxon>Agaricomycotina</taxon>
        <taxon>Agaricomycetes</taxon>
        <taxon>Russulales</taxon>
        <taxon>Russulaceae</taxon>
        <taxon>Russula</taxon>
    </lineage>
</organism>
<evidence type="ECO:0000313" key="1">
    <source>
        <dbReference type="EMBL" id="KAI9508185.1"/>
    </source>
</evidence>
<dbReference type="EMBL" id="JAGFNK010000099">
    <property type="protein sequence ID" value="KAI9508185.1"/>
    <property type="molecule type" value="Genomic_DNA"/>
</dbReference>
<proteinExistence type="predicted"/>
<protein>
    <submittedName>
        <fullName evidence="1">Uncharacterized protein</fullName>
    </submittedName>
</protein>
<comment type="caution">
    <text evidence="1">The sequence shown here is derived from an EMBL/GenBank/DDBJ whole genome shotgun (WGS) entry which is preliminary data.</text>
</comment>
<dbReference type="Proteomes" id="UP001207468">
    <property type="component" value="Unassembled WGS sequence"/>
</dbReference>
<evidence type="ECO:0000313" key="2">
    <source>
        <dbReference type="Proteomes" id="UP001207468"/>
    </source>
</evidence>
<reference evidence="1" key="1">
    <citation type="submission" date="2021-03" db="EMBL/GenBank/DDBJ databases">
        <title>Evolutionary priming and transition to the ectomycorrhizal habit in an iconic lineage of mushroom-forming fungi: is preadaptation a requirement?</title>
        <authorList>
            <consortium name="DOE Joint Genome Institute"/>
            <person name="Looney B.P."/>
            <person name="Miyauchi S."/>
            <person name="Morin E."/>
            <person name="Drula E."/>
            <person name="Courty P.E."/>
            <person name="Chicoki N."/>
            <person name="Fauchery L."/>
            <person name="Kohler A."/>
            <person name="Kuo A."/>
            <person name="LaButti K."/>
            <person name="Pangilinan J."/>
            <person name="Lipzen A."/>
            <person name="Riley R."/>
            <person name="Andreopoulos W."/>
            <person name="He G."/>
            <person name="Johnson J."/>
            <person name="Barry K.W."/>
            <person name="Grigoriev I.V."/>
            <person name="Nagy L."/>
            <person name="Hibbett D."/>
            <person name="Henrissat B."/>
            <person name="Matheny P.B."/>
            <person name="Labbe J."/>
            <person name="Martin A.F."/>
        </authorList>
    </citation>
    <scope>NUCLEOTIDE SEQUENCE</scope>
    <source>
        <strain evidence="1">BPL698</strain>
    </source>
</reference>
<name>A0ACC0UA10_9AGAM</name>